<dbReference type="GO" id="GO:0005886">
    <property type="term" value="C:plasma membrane"/>
    <property type="evidence" value="ECO:0007669"/>
    <property type="project" value="UniProtKB-SubCell"/>
</dbReference>
<keyword evidence="9 10" id="KW-0472">Membrane</keyword>
<protein>
    <recommendedName>
        <fullName evidence="13">General secretion pathway protein M</fullName>
    </recommendedName>
</protein>
<dbReference type="Pfam" id="PF04612">
    <property type="entry name" value="T2SSM"/>
    <property type="match status" value="1"/>
</dbReference>
<dbReference type="GO" id="GO:0015628">
    <property type="term" value="P:protein secretion by the type II secretion system"/>
    <property type="evidence" value="ECO:0007669"/>
    <property type="project" value="InterPro"/>
</dbReference>
<dbReference type="SUPFAM" id="SSF103054">
    <property type="entry name" value="General secretion pathway protein M, EpsM"/>
    <property type="match status" value="1"/>
</dbReference>
<comment type="subcellular location">
    <subcellularLocation>
        <location evidence="1">Cell inner membrane</location>
        <topology evidence="1">Single-pass membrane protein</topology>
    </subcellularLocation>
</comment>
<dbReference type="InterPro" id="IPR007690">
    <property type="entry name" value="T2SS_GspM"/>
</dbReference>
<evidence type="ECO:0000256" key="8">
    <source>
        <dbReference type="ARBA" id="ARBA00022989"/>
    </source>
</evidence>
<evidence type="ECO:0000256" key="4">
    <source>
        <dbReference type="ARBA" id="ARBA00022475"/>
    </source>
</evidence>
<evidence type="ECO:0000313" key="12">
    <source>
        <dbReference type="Proteomes" id="UP000637423"/>
    </source>
</evidence>
<reference evidence="11" key="2">
    <citation type="submission" date="2020-09" db="EMBL/GenBank/DDBJ databases">
        <authorList>
            <person name="Sun Q."/>
            <person name="Zhou Y."/>
        </authorList>
    </citation>
    <scope>NUCLEOTIDE SEQUENCE</scope>
    <source>
        <strain evidence="11">CGMCC 1.10998</strain>
    </source>
</reference>
<evidence type="ECO:0000256" key="7">
    <source>
        <dbReference type="ARBA" id="ARBA00022927"/>
    </source>
</evidence>
<evidence type="ECO:0000256" key="1">
    <source>
        <dbReference type="ARBA" id="ARBA00004377"/>
    </source>
</evidence>
<dbReference type="Gene3D" id="3.30.1360.100">
    <property type="entry name" value="General secretion pathway protein M, EpsM"/>
    <property type="match status" value="1"/>
</dbReference>
<reference evidence="11" key="1">
    <citation type="journal article" date="2014" name="Int. J. Syst. Evol. Microbiol.">
        <title>Complete genome sequence of Corynebacterium casei LMG S-19264T (=DSM 44701T), isolated from a smear-ripened cheese.</title>
        <authorList>
            <consortium name="US DOE Joint Genome Institute (JGI-PGF)"/>
            <person name="Walter F."/>
            <person name="Albersmeier A."/>
            <person name="Kalinowski J."/>
            <person name="Ruckert C."/>
        </authorList>
    </citation>
    <scope>NUCLEOTIDE SEQUENCE</scope>
    <source>
        <strain evidence="11">CGMCC 1.10998</strain>
    </source>
</reference>
<gene>
    <name evidence="11" type="ORF">GCM10011396_43780</name>
</gene>
<evidence type="ECO:0000313" key="11">
    <source>
        <dbReference type="EMBL" id="GGC91754.1"/>
    </source>
</evidence>
<keyword evidence="8 10" id="KW-1133">Transmembrane helix</keyword>
<dbReference type="InterPro" id="IPR023229">
    <property type="entry name" value="T2SS_M_periplasmic_sf"/>
</dbReference>
<sequence length="179" mass="19910">MKIDKSASEQQGGFFSFAKESVLAYWEQRDARERRLLSAAFVVVVVAIIYSLLIDPALSGRADLQKKIPQLRQQVAEMAILSQQSAQMNTAMAENIPAITREIVDASLQRWAVKPQTLSVSDDVVRLQLSSIAYSGLMEWLLEMQKSSRLTVDDARVSALPEPGMVSVTLTLRQQRNAS</sequence>
<comment type="similarity">
    <text evidence="2">Belongs to the GSP M family.</text>
</comment>
<evidence type="ECO:0000256" key="3">
    <source>
        <dbReference type="ARBA" id="ARBA00022448"/>
    </source>
</evidence>
<accession>A0A916UX97</accession>
<evidence type="ECO:0000256" key="10">
    <source>
        <dbReference type="SAM" id="Phobius"/>
    </source>
</evidence>
<dbReference type="RefSeq" id="WP_188568256.1">
    <property type="nucleotide sequence ID" value="NZ_BMED01000005.1"/>
</dbReference>
<comment type="caution">
    <text evidence="11">The sequence shown here is derived from an EMBL/GenBank/DDBJ whole genome shotgun (WGS) entry which is preliminary data.</text>
</comment>
<proteinExistence type="inferred from homology"/>
<keyword evidence="3" id="KW-0813">Transport</keyword>
<keyword evidence="12" id="KW-1185">Reference proteome</keyword>
<keyword evidence="5" id="KW-0997">Cell inner membrane</keyword>
<keyword evidence="4" id="KW-1003">Cell membrane</keyword>
<keyword evidence="6 10" id="KW-0812">Transmembrane</keyword>
<dbReference type="AlphaFoldDB" id="A0A916UX97"/>
<dbReference type="EMBL" id="BMED01000005">
    <property type="protein sequence ID" value="GGC91754.1"/>
    <property type="molecule type" value="Genomic_DNA"/>
</dbReference>
<dbReference type="Proteomes" id="UP000637423">
    <property type="component" value="Unassembled WGS sequence"/>
</dbReference>
<evidence type="ECO:0008006" key="13">
    <source>
        <dbReference type="Google" id="ProtNLM"/>
    </source>
</evidence>
<organism evidence="11 12">
    <name type="scientific">Undibacterium terreum</name>
    <dbReference type="NCBI Taxonomy" id="1224302"/>
    <lineage>
        <taxon>Bacteria</taxon>
        <taxon>Pseudomonadati</taxon>
        <taxon>Pseudomonadota</taxon>
        <taxon>Betaproteobacteria</taxon>
        <taxon>Burkholderiales</taxon>
        <taxon>Oxalobacteraceae</taxon>
        <taxon>Undibacterium</taxon>
    </lineage>
</organism>
<evidence type="ECO:0000256" key="5">
    <source>
        <dbReference type="ARBA" id="ARBA00022519"/>
    </source>
</evidence>
<name>A0A916UX97_9BURK</name>
<feature type="transmembrane region" description="Helical" evidence="10">
    <location>
        <begin position="36"/>
        <end position="54"/>
    </location>
</feature>
<evidence type="ECO:0000256" key="6">
    <source>
        <dbReference type="ARBA" id="ARBA00022692"/>
    </source>
</evidence>
<evidence type="ECO:0000256" key="9">
    <source>
        <dbReference type="ARBA" id="ARBA00023136"/>
    </source>
</evidence>
<dbReference type="GO" id="GO:0015627">
    <property type="term" value="C:type II protein secretion system complex"/>
    <property type="evidence" value="ECO:0007669"/>
    <property type="project" value="InterPro"/>
</dbReference>
<keyword evidence="7" id="KW-0653">Protein transport</keyword>
<evidence type="ECO:0000256" key="2">
    <source>
        <dbReference type="ARBA" id="ARBA00010637"/>
    </source>
</evidence>